<feature type="compositionally biased region" description="Low complexity" evidence="1">
    <location>
        <begin position="1"/>
        <end position="14"/>
    </location>
</feature>
<evidence type="ECO:0000313" key="2">
    <source>
        <dbReference type="EMBL" id="BBE32421.1"/>
    </source>
</evidence>
<dbReference type="Proteomes" id="UP000275727">
    <property type="component" value="Chromosome"/>
</dbReference>
<name>A0AAD1D219_SPHMI</name>
<sequence>MFQSTSQTTIEITTDAQRPCRKVPRRSQTLWAIRPRSLAIIGAVAVIMPMQKMTVVMIRLEPRGAAVSSVAPSQPIITISVALN</sequence>
<protein>
    <submittedName>
        <fullName evidence="2">Uncharacterized protein</fullName>
    </submittedName>
</protein>
<feature type="region of interest" description="Disordered" evidence="1">
    <location>
        <begin position="1"/>
        <end position="21"/>
    </location>
</feature>
<evidence type="ECO:0000256" key="1">
    <source>
        <dbReference type="SAM" id="MobiDB-lite"/>
    </source>
</evidence>
<accession>A0AAD1D219</accession>
<reference evidence="2 3" key="1">
    <citation type="submission" date="2018-06" db="EMBL/GenBank/DDBJ databases">
        <title>Complete Genome Sequence of the Microcystin-Degrading Bacterium Sphingosinicella microcystinivorans Strain B-9.</title>
        <authorList>
            <person name="Jin H."/>
            <person name="Nishizawa T."/>
            <person name="Guo Y."/>
            <person name="Nishizawa A."/>
            <person name="Park H."/>
            <person name="Kato H."/>
            <person name="Tsuji K."/>
            <person name="Harada K."/>
        </authorList>
    </citation>
    <scope>NUCLEOTIDE SEQUENCE [LARGE SCALE GENOMIC DNA]</scope>
    <source>
        <strain evidence="2 3">B9</strain>
    </source>
</reference>
<dbReference type="EMBL" id="AP018711">
    <property type="protein sequence ID" value="BBE32421.1"/>
    <property type="molecule type" value="Genomic_DNA"/>
</dbReference>
<gene>
    <name evidence="2" type="ORF">SmB9_00790</name>
</gene>
<evidence type="ECO:0000313" key="3">
    <source>
        <dbReference type="Proteomes" id="UP000275727"/>
    </source>
</evidence>
<dbReference type="AlphaFoldDB" id="A0AAD1D219"/>
<dbReference type="KEGG" id="smic:SmB9_00790"/>
<proteinExistence type="predicted"/>
<organism evidence="2 3">
    <name type="scientific">Sphingosinicella microcystinivorans</name>
    <dbReference type="NCBI Taxonomy" id="335406"/>
    <lineage>
        <taxon>Bacteria</taxon>
        <taxon>Pseudomonadati</taxon>
        <taxon>Pseudomonadota</taxon>
        <taxon>Alphaproteobacteria</taxon>
        <taxon>Sphingomonadales</taxon>
        <taxon>Sphingosinicellaceae</taxon>
        <taxon>Sphingosinicella</taxon>
    </lineage>
</organism>